<dbReference type="CDD" id="cd18808">
    <property type="entry name" value="SF1_C_Upf1"/>
    <property type="match status" value="1"/>
</dbReference>
<dbReference type="Proteomes" id="UP000050741">
    <property type="component" value="Unassembled WGS sequence"/>
</dbReference>
<feature type="compositionally biased region" description="Polar residues" evidence="5">
    <location>
        <begin position="1041"/>
        <end position="1054"/>
    </location>
</feature>
<dbReference type="InterPro" id="IPR027417">
    <property type="entry name" value="P-loop_NTPase"/>
</dbReference>
<dbReference type="Pfam" id="PF13087">
    <property type="entry name" value="AAA_12"/>
    <property type="match status" value="1"/>
</dbReference>
<feature type="compositionally biased region" description="Polar residues" evidence="5">
    <location>
        <begin position="1"/>
        <end position="13"/>
    </location>
</feature>
<keyword evidence="1" id="KW-0547">Nucleotide-binding</keyword>
<dbReference type="Gene3D" id="3.40.50.300">
    <property type="entry name" value="P-loop containing nucleotide triphosphate hydrolases"/>
    <property type="match status" value="2"/>
</dbReference>
<feature type="domain" description="DNA2/NAM7 helicase-like C-terminal" evidence="6">
    <location>
        <begin position="779"/>
        <end position="963"/>
    </location>
</feature>
<accession>A0A183CHZ0</accession>
<evidence type="ECO:0000313" key="7">
    <source>
        <dbReference type="Proteomes" id="UP000050741"/>
    </source>
</evidence>
<dbReference type="WBParaSite" id="GPLIN_001249600">
    <property type="protein sequence ID" value="GPLIN_001249600"/>
    <property type="gene ID" value="GPLIN_001249600"/>
</dbReference>
<keyword evidence="3" id="KW-0347">Helicase</keyword>
<evidence type="ECO:0000256" key="2">
    <source>
        <dbReference type="ARBA" id="ARBA00022801"/>
    </source>
</evidence>
<reference evidence="8" key="2">
    <citation type="submission" date="2016-06" db="UniProtKB">
        <authorList>
            <consortium name="WormBaseParasite"/>
        </authorList>
    </citation>
    <scope>IDENTIFICATION</scope>
</reference>
<feature type="region of interest" description="Disordered" evidence="5">
    <location>
        <begin position="1"/>
        <end position="52"/>
    </location>
</feature>
<organism evidence="7 8">
    <name type="scientific">Globodera pallida</name>
    <name type="common">Potato cyst nematode worm</name>
    <name type="synonym">Heterodera pallida</name>
    <dbReference type="NCBI Taxonomy" id="36090"/>
    <lineage>
        <taxon>Eukaryota</taxon>
        <taxon>Metazoa</taxon>
        <taxon>Ecdysozoa</taxon>
        <taxon>Nematoda</taxon>
        <taxon>Chromadorea</taxon>
        <taxon>Rhabditida</taxon>
        <taxon>Tylenchina</taxon>
        <taxon>Tylenchomorpha</taxon>
        <taxon>Tylenchoidea</taxon>
        <taxon>Heteroderidae</taxon>
        <taxon>Heteroderinae</taxon>
        <taxon>Globodera</taxon>
    </lineage>
</organism>
<feature type="region of interest" description="Disordered" evidence="5">
    <location>
        <begin position="1030"/>
        <end position="1061"/>
    </location>
</feature>
<sequence length="1074" mass="118356">MENLNESLVTSNPDKSEIPEKEPDNQTKRQRPDNDNGNPESQEVQALEAIALQEAMDPLGALGERVRSFVTENLGEVEREDRTGTEMPCETNKNDEGKRDDLSDDEQMEVEPSDEEKGEEEVGLEYGTSCVVVQAQNGQVVVVTKKQKKNWPRFIGIPNDLSTDADRQLRMGDEVEVVSFEWRSGYEALSEIGQTGGRPQWIHVGNINSQALATNVRISRSSKVVPTMGIVLQVNRRPGQGANTIQSVTVITHGMKIAQRLPRWMLGGKDWFRTGQTVLVETVELTRPNMWKVNAGYALPYGCPFGLQGERRAHKPLVAIGADRAPILHKFPFRQTDSDVMVEQAEEVIAAAITACLDKVEEDIERFTITAEPKVNTGGPSGTAVVSIRHVIEKKQQFVSMAKMWSEDQPIHVRLSAEGAKPCATGFIQSVQRQEHEQGFLLLATLFLTFQEAKGYDSWEDWDKIMDGAKMDVEPLHSRKTLMQRSSKFALHQFTEGAKDNSATGKIMAILMARQGERVPPALTWEELLVAHNPALNDLVGGQRKTAQLMLDTVPRVVYQQAPPGTGKTKVSMDIVAAHLRANPEAHVLFVAPLNVAVVKAVEEMAKTMTKIGWKEEMLALFSGSGKKKYFQELAKIGDHLLAAALRAPQLFERLDRQQSNVVKRYIKACETSPRTANEGKAAQILLGFEKRRIVFCTLSLAEQIGGIFGDTDMIVVDESGQASFAQLMSTLLNFPALGKLLVTGDKWQLKVNLEDVPDATRVGCGLDTVIINLDEAAGVDRTTLTVNFRSHPMLTQCIEAGVYAAHGEKLISGRSAEEMNRITVSTPIFLPVQDCPLVLLHQTDRMVQDPTSFSATNPEQTRTVVNCLAMLRPRLTGLIRIVCFYAGQAKELGMAVNELNYEDVLVTTADGCQGHEAEFVFVVTTKAGLSAMDASGAFWNDERRVNVALSRAKFGMMVIGDLKLLWQAGGIWRRFLRKALESTIAVAPEYIEAMANPSSEYIDGMLNGPNGPVKAADFYDEWSGGSGFGSHSPADGIGTPTGNEFESGAQSPSRPKHFIARSLPPVLETRTFR</sequence>
<evidence type="ECO:0000259" key="6">
    <source>
        <dbReference type="Pfam" id="PF13087"/>
    </source>
</evidence>
<keyword evidence="4" id="KW-0067">ATP-binding</keyword>
<reference evidence="7" key="1">
    <citation type="submission" date="2014-05" db="EMBL/GenBank/DDBJ databases">
        <title>The genome and life-stage specific transcriptomes of Globodera pallida elucidate key aspects of plant parasitism by a cyst nematode.</title>
        <authorList>
            <person name="Cotton J.A."/>
            <person name="Lilley C.J."/>
            <person name="Jones L.M."/>
            <person name="Kikuchi T."/>
            <person name="Reid A.J."/>
            <person name="Thorpe P."/>
            <person name="Tsai I.J."/>
            <person name="Beasley H."/>
            <person name="Blok V."/>
            <person name="Cock P.J.A."/>
            <person name="Van den Akker S.E."/>
            <person name="Holroyd N."/>
            <person name="Hunt M."/>
            <person name="Mantelin S."/>
            <person name="Naghra H."/>
            <person name="Pain A."/>
            <person name="Palomares-Rius J.E."/>
            <person name="Zarowiecki M."/>
            <person name="Berriman M."/>
            <person name="Jones J.T."/>
            <person name="Urwin P.E."/>
        </authorList>
    </citation>
    <scope>NUCLEOTIDE SEQUENCE [LARGE SCALE GENOMIC DNA]</scope>
    <source>
        <strain evidence="7">Lindley</strain>
    </source>
</reference>
<evidence type="ECO:0000313" key="8">
    <source>
        <dbReference type="WBParaSite" id="GPLIN_001249600"/>
    </source>
</evidence>
<dbReference type="AlphaFoldDB" id="A0A183CHZ0"/>
<dbReference type="Pfam" id="PF13604">
    <property type="entry name" value="AAA_30"/>
    <property type="match status" value="1"/>
</dbReference>
<feature type="region of interest" description="Disordered" evidence="5">
    <location>
        <begin position="71"/>
        <end position="120"/>
    </location>
</feature>
<feature type="compositionally biased region" description="Basic and acidic residues" evidence="5">
    <location>
        <begin position="92"/>
        <end position="101"/>
    </location>
</feature>
<name>A0A183CHZ0_GLOPA</name>
<feature type="compositionally biased region" description="Acidic residues" evidence="5">
    <location>
        <begin position="102"/>
        <end position="120"/>
    </location>
</feature>
<feature type="compositionally biased region" description="Polar residues" evidence="5">
    <location>
        <begin position="35"/>
        <end position="44"/>
    </location>
</feature>
<dbReference type="PANTHER" id="PTHR43788:SF16">
    <property type="entry name" value="HELICASE WITH ZINC FINGER 2"/>
    <property type="match status" value="1"/>
</dbReference>
<proteinExistence type="predicted"/>
<evidence type="ECO:0000256" key="4">
    <source>
        <dbReference type="ARBA" id="ARBA00022840"/>
    </source>
</evidence>
<dbReference type="InterPro" id="IPR041679">
    <property type="entry name" value="DNA2/NAM7-like_C"/>
</dbReference>
<evidence type="ECO:0000256" key="3">
    <source>
        <dbReference type="ARBA" id="ARBA00022806"/>
    </source>
</evidence>
<dbReference type="SUPFAM" id="SSF52540">
    <property type="entry name" value="P-loop containing nucleoside triphosphate hydrolases"/>
    <property type="match status" value="1"/>
</dbReference>
<dbReference type="GO" id="GO:0016787">
    <property type="term" value="F:hydrolase activity"/>
    <property type="evidence" value="ECO:0007669"/>
    <property type="project" value="UniProtKB-KW"/>
</dbReference>
<evidence type="ECO:0000256" key="5">
    <source>
        <dbReference type="SAM" id="MobiDB-lite"/>
    </source>
</evidence>
<keyword evidence="7" id="KW-1185">Reference proteome</keyword>
<dbReference type="PANTHER" id="PTHR43788">
    <property type="entry name" value="DNA2/NAM7 HELICASE FAMILY MEMBER"/>
    <property type="match status" value="1"/>
</dbReference>
<feature type="compositionally biased region" description="Basic and acidic residues" evidence="5">
    <location>
        <begin position="14"/>
        <end position="34"/>
    </location>
</feature>
<keyword evidence="2" id="KW-0378">Hydrolase</keyword>
<dbReference type="InterPro" id="IPR050534">
    <property type="entry name" value="Coronavir_polyprotein_1ab"/>
</dbReference>
<protein>
    <submittedName>
        <fullName evidence="8">AAA_12 domain-containing protein</fullName>
    </submittedName>
</protein>
<dbReference type="GO" id="GO:0005524">
    <property type="term" value="F:ATP binding"/>
    <property type="evidence" value="ECO:0007669"/>
    <property type="project" value="UniProtKB-KW"/>
</dbReference>
<dbReference type="GO" id="GO:0043139">
    <property type="term" value="F:5'-3' DNA helicase activity"/>
    <property type="evidence" value="ECO:0007669"/>
    <property type="project" value="TreeGrafter"/>
</dbReference>
<dbReference type="InterPro" id="IPR047187">
    <property type="entry name" value="SF1_C_Upf1"/>
</dbReference>
<evidence type="ECO:0000256" key="1">
    <source>
        <dbReference type="ARBA" id="ARBA00022741"/>
    </source>
</evidence>